<feature type="non-terminal residue" evidence="1">
    <location>
        <position position="1"/>
    </location>
</feature>
<protein>
    <submittedName>
        <fullName evidence="1">Uncharacterized protein</fullName>
    </submittedName>
</protein>
<dbReference type="EMBL" id="BKCJ011387200">
    <property type="protein sequence ID" value="GFD28623.1"/>
    <property type="molecule type" value="Genomic_DNA"/>
</dbReference>
<name>A0A699V3I6_TANCI</name>
<evidence type="ECO:0000313" key="1">
    <source>
        <dbReference type="EMBL" id="GFD28623.1"/>
    </source>
</evidence>
<dbReference type="AlphaFoldDB" id="A0A699V3I6"/>
<organism evidence="1">
    <name type="scientific">Tanacetum cinerariifolium</name>
    <name type="common">Dalmatian daisy</name>
    <name type="synonym">Chrysanthemum cinerariifolium</name>
    <dbReference type="NCBI Taxonomy" id="118510"/>
    <lineage>
        <taxon>Eukaryota</taxon>
        <taxon>Viridiplantae</taxon>
        <taxon>Streptophyta</taxon>
        <taxon>Embryophyta</taxon>
        <taxon>Tracheophyta</taxon>
        <taxon>Spermatophyta</taxon>
        <taxon>Magnoliopsida</taxon>
        <taxon>eudicotyledons</taxon>
        <taxon>Gunneridae</taxon>
        <taxon>Pentapetalae</taxon>
        <taxon>asterids</taxon>
        <taxon>campanulids</taxon>
        <taxon>Asterales</taxon>
        <taxon>Asteraceae</taxon>
        <taxon>Asteroideae</taxon>
        <taxon>Anthemideae</taxon>
        <taxon>Anthemidinae</taxon>
        <taxon>Tanacetum</taxon>
    </lineage>
</organism>
<sequence length="85" mass="9006">CGAAAAHGHWQAAQDAVAQGLCRVRAEVSKSHRILAWWLPIAEPCGIPLLDTPASEPAEKCPLRSDGLSALAPGLRRSLLSQPEM</sequence>
<gene>
    <name evidence="1" type="ORF">Tci_900592</name>
</gene>
<comment type="caution">
    <text evidence="1">The sequence shown here is derived from an EMBL/GenBank/DDBJ whole genome shotgun (WGS) entry which is preliminary data.</text>
</comment>
<proteinExistence type="predicted"/>
<reference evidence="1" key="1">
    <citation type="journal article" date="2019" name="Sci. Rep.">
        <title>Draft genome of Tanacetum cinerariifolium, the natural source of mosquito coil.</title>
        <authorList>
            <person name="Yamashiro T."/>
            <person name="Shiraishi A."/>
            <person name="Satake H."/>
            <person name="Nakayama K."/>
        </authorList>
    </citation>
    <scope>NUCLEOTIDE SEQUENCE</scope>
</reference>
<accession>A0A699V3I6</accession>